<evidence type="ECO:0000313" key="3">
    <source>
        <dbReference type="Proteomes" id="UP000808337"/>
    </source>
</evidence>
<accession>A0A9D7XNT8</accession>
<name>A0A9D7XNT8_9BACT</name>
<evidence type="ECO:0000256" key="1">
    <source>
        <dbReference type="SAM" id="SignalP"/>
    </source>
</evidence>
<dbReference type="EMBL" id="JADKGY010000006">
    <property type="protein sequence ID" value="MBK9982540.1"/>
    <property type="molecule type" value="Genomic_DNA"/>
</dbReference>
<feature type="chain" id="PRO_5038497848" evidence="1">
    <location>
        <begin position="20"/>
        <end position="220"/>
    </location>
</feature>
<feature type="signal peptide" evidence="1">
    <location>
        <begin position="1"/>
        <end position="19"/>
    </location>
</feature>
<sequence length="220" mass="24516">MKYFFLLLFTQLSATLMMAQTDTTSTMSVMVNGKEYKTVPRHIRISNYGYITGNAINPDKSLRIWLGTYDGSAVKESGTYLIVDADYPDTQENIKTAYSSGMYKGIAAIKYVEETKSPRMEYHVGMSNNKGETIEVKFGNDGYAEFTFNSVLNGTWWKEKGTATAFGGLGRIVNKMEDKAVTGATGFDQDIDPEGNGYKKQKETDMITLTNGKVRIKMAN</sequence>
<keyword evidence="1" id="KW-0732">Signal</keyword>
<dbReference type="Proteomes" id="UP000808337">
    <property type="component" value="Unassembled WGS sequence"/>
</dbReference>
<protein>
    <submittedName>
        <fullName evidence="2">Uncharacterized protein</fullName>
    </submittedName>
</protein>
<gene>
    <name evidence="2" type="ORF">IPP15_08955</name>
</gene>
<organism evidence="2 3">
    <name type="scientific">Candidatus Opimibacter skivensis</name>
    <dbReference type="NCBI Taxonomy" id="2982028"/>
    <lineage>
        <taxon>Bacteria</taxon>
        <taxon>Pseudomonadati</taxon>
        <taxon>Bacteroidota</taxon>
        <taxon>Saprospiria</taxon>
        <taxon>Saprospirales</taxon>
        <taxon>Saprospiraceae</taxon>
        <taxon>Candidatus Opimibacter</taxon>
    </lineage>
</organism>
<reference evidence="2 3" key="1">
    <citation type="submission" date="2020-10" db="EMBL/GenBank/DDBJ databases">
        <title>Connecting structure to function with the recovery of over 1000 high-quality activated sludge metagenome-assembled genomes encoding full-length rRNA genes using long-read sequencing.</title>
        <authorList>
            <person name="Singleton C.M."/>
            <person name="Petriglieri F."/>
            <person name="Kristensen J.M."/>
            <person name="Kirkegaard R.H."/>
            <person name="Michaelsen T.Y."/>
            <person name="Andersen M.H."/>
            <person name="Karst S.M."/>
            <person name="Dueholm M.S."/>
            <person name="Nielsen P.H."/>
            <person name="Albertsen M."/>
        </authorList>
    </citation>
    <scope>NUCLEOTIDE SEQUENCE [LARGE SCALE GENOMIC DNA]</scope>
    <source>
        <strain evidence="2">Ribe_18-Q3-R11-54_MAXAC.273</strain>
    </source>
</reference>
<evidence type="ECO:0000313" key="2">
    <source>
        <dbReference type="EMBL" id="MBK9982540.1"/>
    </source>
</evidence>
<dbReference type="AlphaFoldDB" id="A0A9D7XNT8"/>
<proteinExistence type="predicted"/>
<comment type="caution">
    <text evidence="2">The sequence shown here is derived from an EMBL/GenBank/DDBJ whole genome shotgun (WGS) entry which is preliminary data.</text>
</comment>